<evidence type="ECO:0000313" key="2">
    <source>
        <dbReference type="EMBL" id="MDG0814987.1"/>
    </source>
</evidence>
<feature type="signal peptide" evidence="1">
    <location>
        <begin position="1"/>
        <end position="22"/>
    </location>
</feature>
<accession>A0ABT6DDS0</accession>
<comment type="caution">
    <text evidence="2">The sequence shown here is derived from an EMBL/GenBank/DDBJ whole genome shotgun (WGS) entry which is preliminary data.</text>
</comment>
<dbReference type="RefSeq" id="WP_277576467.1">
    <property type="nucleotide sequence ID" value="NZ_JANRMI010000001.1"/>
</dbReference>
<protein>
    <recommendedName>
        <fullName evidence="4">DUF5666 domain-containing protein</fullName>
    </recommendedName>
</protein>
<dbReference type="EMBL" id="JANRMI010000001">
    <property type="protein sequence ID" value="MDG0814987.1"/>
    <property type="molecule type" value="Genomic_DNA"/>
</dbReference>
<gene>
    <name evidence="2" type="ORF">NWE73_01340</name>
</gene>
<feature type="chain" id="PRO_5045997617" description="DUF5666 domain-containing protein" evidence="1">
    <location>
        <begin position="23"/>
        <end position="160"/>
    </location>
</feature>
<evidence type="ECO:0000313" key="3">
    <source>
        <dbReference type="Proteomes" id="UP001152321"/>
    </source>
</evidence>
<keyword evidence="1" id="KW-0732">Signal</keyword>
<sequence length="160" mass="17121">MSKCKVLWTILVGFLFSISAIAADTCVSTATEFAAKSASFPQVIQKLPAMLTTDGFLVTAGLKIRTVGEKLKLEGYVWKPGEISVDDGYVTKACFDGKILNVTLENGTTYAAKVNGEKSVSIQGVDFDRSSEAKFAGIVEKIKEAQAKKSRNSNSQAGVK</sequence>
<keyword evidence="3" id="KW-1185">Reference proteome</keyword>
<reference evidence="2" key="1">
    <citation type="submission" date="2022-08" db="EMBL/GenBank/DDBJ databases">
        <title>Novel Bdellovibrio Species Isolated from Svalbard: Designation Bdellovibrio svalbardensis.</title>
        <authorList>
            <person name="Mitchell R.J."/>
            <person name="Choi S.Y."/>
        </authorList>
    </citation>
    <scope>NUCLEOTIDE SEQUENCE</scope>
    <source>
        <strain evidence="2">PAP01</strain>
    </source>
</reference>
<organism evidence="2 3">
    <name type="scientific">Bdellovibrio svalbardensis</name>
    <dbReference type="NCBI Taxonomy" id="2972972"/>
    <lineage>
        <taxon>Bacteria</taxon>
        <taxon>Pseudomonadati</taxon>
        <taxon>Bdellovibrionota</taxon>
        <taxon>Bdellovibrionia</taxon>
        <taxon>Bdellovibrionales</taxon>
        <taxon>Pseudobdellovibrionaceae</taxon>
        <taxon>Bdellovibrio</taxon>
    </lineage>
</organism>
<dbReference type="Proteomes" id="UP001152321">
    <property type="component" value="Unassembled WGS sequence"/>
</dbReference>
<proteinExistence type="predicted"/>
<evidence type="ECO:0008006" key="4">
    <source>
        <dbReference type="Google" id="ProtNLM"/>
    </source>
</evidence>
<evidence type="ECO:0000256" key="1">
    <source>
        <dbReference type="SAM" id="SignalP"/>
    </source>
</evidence>
<name>A0ABT6DDS0_9BACT</name>